<dbReference type="EMBL" id="CAEZTF010000057">
    <property type="protein sequence ID" value="CAB4558996.1"/>
    <property type="molecule type" value="Genomic_DNA"/>
</dbReference>
<dbReference type="InterPro" id="IPR029057">
    <property type="entry name" value="PRTase-like"/>
</dbReference>
<dbReference type="InterPro" id="IPR000836">
    <property type="entry name" value="PRTase_dom"/>
</dbReference>
<evidence type="ECO:0000259" key="2">
    <source>
        <dbReference type="Pfam" id="PF00156"/>
    </source>
</evidence>
<organism evidence="3">
    <name type="scientific">freshwater metagenome</name>
    <dbReference type="NCBI Taxonomy" id="449393"/>
    <lineage>
        <taxon>unclassified sequences</taxon>
        <taxon>metagenomes</taxon>
        <taxon>ecological metagenomes</taxon>
    </lineage>
</organism>
<evidence type="ECO:0000256" key="1">
    <source>
        <dbReference type="ARBA" id="ARBA00008007"/>
    </source>
</evidence>
<sequence length="147" mass="15811">MAEVMWPGLQNFDLDRVLLVPMPSKKASFANRGFNPAEELAKRISRKAARGANIRVSVSSGLKITGPVADQAALSGEARRTNLEGTMSMAGFPAGHSAILIDDVVTTGATLREAQRCLTSAGVKVQGFLAFAETPPRNVRKRYEKLL</sequence>
<reference evidence="3" key="1">
    <citation type="submission" date="2020-05" db="EMBL/GenBank/DDBJ databases">
        <authorList>
            <person name="Chiriac C."/>
            <person name="Salcher M."/>
            <person name="Ghai R."/>
            <person name="Kavagutti S V."/>
        </authorList>
    </citation>
    <scope>NUCLEOTIDE SEQUENCE</scope>
</reference>
<dbReference type="Gene3D" id="3.40.50.2020">
    <property type="match status" value="1"/>
</dbReference>
<dbReference type="PANTHER" id="PTHR47505:SF1">
    <property type="entry name" value="DNA UTILIZATION PROTEIN YHGH"/>
    <property type="match status" value="1"/>
</dbReference>
<comment type="similarity">
    <text evidence="1">Belongs to the ComF/GntX family.</text>
</comment>
<dbReference type="SUPFAM" id="SSF53271">
    <property type="entry name" value="PRTase-like"/>
    <property type="match status" value="1"/>
</dbReference>
<name>A0A6J6D6L5_9ZZZZ</name>
<dbReference type="PANTHER" id="PTHR47505">
    <property type="entry name" value="DNA UTILIZATION PROTEIN YHGH"/>
    <property type="match status" value="1"/>
</dbReference>
<dbReference type="AlphaFoldDB" id="A0A6J6D6L5"/>
<proteinExistence type="inferred from homology"/>
<dbReference type="Pfam" id="PF00156">
    <property type="entry name" value="Pribosyltran"/>
    <property type="match status" value="1"/>
</dbReference>
<gene>
    <name evidence="3" type="ORF">UFOPK1618_00399</name>
</gene>
<feature type="domain" description="Phosphoribosyltransferase" evidence="2">
    <location>
        <begin position="30"/>
        <end position="142"/>
    </location>
</feature>
<accession>A0A6J6D6L5</accession>
<dbReference type="CDD" id="cd06223">
    <property type="entry name" value="PRTases_typeI"/>
    <property type="match status" value="1"/>
</dbReference>
<protein>
    <submittedName>
        <fullName evidence="3">Unannotated protein</fullName>
    </submittedName>
</protein>
<evidence type="ECO:0000313" key="3">
    <source>
        <dbReference type="EMBL" id="CAB4558996.1"/>
    </source>
</evidence>
<dbReference type="InterPro" id="IPR051910">
    <property type="entry name" value="ComF/GntX_DNA_util-trans"/>
</dbReference>